<dbReference type="Gene3D" id="2.40.170.20">
    <property type="entry name" value="TonB-dependent receptor, beta-barrel domain"/>
    <property type="match status" value="1"/>
</dbReference>
<feature type="domain" description="TonB-dependent receptor-like beta-barrel" evidence="14">
    <location>
        <begin position="290"/>
        <end position="710"/>
    </location>
</feature>
<dbReference type="InterPro" id="IPR000531">
    <property type="entry name" value="Beta-barrel_TonB"/>
</dbReference>
<evidence type="ECO:0000256" key="8">
    <source>
        <dbReference type="ARBA" id="ARBA00023077"/>
    </source>
</evidence>
<protein>
    <recommendedName>
        <fullName evidence="18">TonB-dependent receptor</fullName>
    </recommendedName>
</protein>
<sequence length="775" mass="84838">MLTSKKQIAVRTLPVLISLMYSSASISADALEEVIVTAQKRAERIQDVPIAISAISGAQLETRGIEGVANLNSLAPNLMYRDNPASSLVSTLSIRGAATGQPGIFVDPSVGMYVDGVYIGKAQGSIFDIADLERVEILRGPQGTLFGRNTEGGAISFVTRKPSGQFSGSVAVEIGNYGHRLERLSLDLPKLGILSLNIAYKKEDRDGWVKELTPGNGDSGKKNKEAYRLAAKLDINTDLTANYSFDHAEANNIPPPMSLYALRGWKGTLPSAFGPFLGNAIQNAMAPYVATDRPKFITTNTRNGLPLWERSKTDGHSLIFDYKINEKNTLKYIYSKRKMSFSDSLDLDGSGSGSITIIPNVLTWNTMAYGIRDTHYESNSNELQWIGNSDRMNYVFGLYDFKDDGTTLGPQALSIFAIPDLRHDYAVKTDAKAWFAQVDYKLTDRLTATAGIRKTSETKSGWAHHYTTNGFNGALVSDTAVGFYPRTSYSATFDANTPVLALAYRYSDTLNLYGRLAKGFKSGGFSGEANNPVAVTTPYNPEKSSVAELGFKAMYPDLRAQLSGTYFRTKYSDLQITQLIPGTISSFLTNAGKSTYQGIELEGSITVADGWKLQGGYGYLDAKFDEYIDNALNITGQPLIDTASNRLPPYAPKHTLNINVDGRLLKTSLGTLRLIMDYTYSSQVHYYAVNKSLTAHNAGGSYEVGTDSSPPLRNINAKLLLSNILVGGPGEAELSFWIKNLTDEKKPSQGIDFGLFRTTNWQPPRTYGLSFGYKW</sequence>
<keyword evidence="4" id="KW-0410">Iron transport</keyword>
<feature type="chain" id="PRO_5035190776" description="TonB-dependent receptor" evidence="13">
    <location>
        <begin position="31"/>
        <end position="775"/>
    </location>
</feature>
<dbReference type="EMBL" id="LR778301">
    <property type="protein sequence ID" value="CAB1368346.1"/>
    <property type="molecule type" value="Genomic_DNA"/>
</dbReference>
<evidence type="ECO:0000256" key="6">
    <source>
        <dbReference type="ARBA" id="ARBA00023004"/>
    </source>
</evidence>
<evidence type="ECO:0008006" key="18">
    <source>
        <dbReference type="Google" id="ProtNLM"/>
    </source>
</evidence>
<feature type="domain" description="TonB-dependent receptor plug" evidence="15">
    <location>
        <begin position="45"/>
        <end position="154"/>
    </location>
</feature>
<feature type="signal peptide" evidence="13">
    <location>
        <begin position="1"/>
        <end position="30"/>
    </location>
</feature>
<dbReference type="GO" id="GO:0009279">
    <property type="term" value="C:cell outer membrane"/>
    <property type="evidence" value="ECO:0007669"/>
    <property type="project" value="UniProtKB-SubCell"/>
</dbReference>
<evidence type="ECO:0000313" key="17">
    <source>
        <dbReference type="Proteomes" id="UP000515733"/>
    </source>
</evidence>
<dbReference type="Pfam" id="PF00593">
    <property type="entry name" value="TonB_dep_Rec_b-barrel"/>
    <property type="match status" value="1"/>
</dbReference>
<keyword evidence="2 11" id="KW-0813">Transport</keyword>
<dbReference type="InterPro" id="IPR036942">
    <property type="entry name" value="Beta-barrel_TonB_sf"/>
</dbReference>
<evidence type="ECO:0000259" key="14">
    <source>
        <dbReference type="Pfam" id="PF00593"/>
    </source>
</evidence>
<reference evidence="16 17" key="1">
    <citation type="submission" date="2020-03" db="EMBL/GenBank/DDBJ databases">
        <authorList>
            <consortium name="Genoscope - CEA"/>
            <person name="William W."/>
        </authorList>
    </citation>
    <scope>NUCLEOTIDE SEQUENCE [LARGE SCALE GENOMIC DNA]</scope>
    <source>
        <strain evidence="17">DSM 16959</strain>
    </source>
</reference>
<dbReference type="KEGG" id="doe:DENOEST_1181"/>
<dbReference type="Proteomes" id="UP000515733">
    <property type="component" value="Chromosome"/>
</dbReference>
<accession>A0A6S6XQT4</accession>
<dbReference type="PROSITE" id="PS52016">
    <property type="entry name" value="TONB_DEPENDENT_REC_3"/>
    <property type="match status" value="1"/>
</dbReference>
<keyword evidence="7" id="KW-0406">Ion transport</keyword>
<keyword evidence="3 11" id="KW-1134">Transmembrane beta strand</keyword>
<keyword evidence="13" id="KW-0732">Signal</keyword>
<dbReference type="SUPFAM" id="SSF56935">
    <property type="entry name" value="Porins"/>
    <property type="match status" value="1"/>
</dbReference>
<evidence type="ECO:0000256" key="3">
    <source>
        <dbReference type="ARBA" id="ARBA00022452"/>
    </source>
</evidence>
<evidence type="ECO:0000256" key="11">
    <source>
        <dbReference type="PROSITE-ProRule" id="PRU01360"/>
    </source>
</evidence>
<evidence type="ECO:0000256" key="13">
    <source>
        <dbReference type="SAM" id="SignalP"/>
    </source>
</evidence>
<evidence type="ECO:0000256" key="4">
    <source>
        <dbReference type="ARBA" id="ARBA00022496"/>
    </source>
</evidence>
<dbReference type="OrthoDB" id="8538693at2"/>
<evidence type="ECO:0000256" key="2">
    <source>
        <dbReference type="ARBA" id="ARBA00022448"/>
    </source>
</evidence>
<keyword evidence="17" id="KW-1185">Reference proteome</keyword>
<dbReference type="GO" id="GO:0006826">
    <property type="term" value="P:iron ion transport"/>
    <property type="evidence" value="ECO:0007669"/>
    <property type="project" value="UniProtKB-KW"/>
</dbReference>
<keyword evidence="5 11" id="KW-0812">Transmembrane</keyword>
<evidence type="ECO:0000256" key="9">
    <source>
        <dbReference type="ARBA" id="ARBA00023136"/>
    </source>
</evidence>
<dbReference type="InterPro" id="IPR012910">
    <property type="entry name" value="Plug_dom"/>
</dbReference>
<dbReference type="InterPro" id="IPR039426">
    <property type="entry name" value="TonB-dep_rcpt-like"/>
</dbReference>
<dbReference type="Pfam" id="PF07715">
    <property type="entry name" value="Plug"/>
    <property type="match status" value="1"/>
</dbReference>
<evidence type="ECO:0000256" key="5">
    <source>
        <dbReference type="ARBA" id="ARBA00022692"/>
    </source>
</evidence>
<dbReference type="AlphaFoldDB" id="A0A6S6XQT4"/>
<dbReference type="PANTHER" id="PTHR32552:SF81">
    <property type="entry name" value="TONB-DEPENDENT OUTER MEMBRANE RECEPTOR"/>
    <property type="match status" value="1"/>
</dbReference>
<keyword evidence="8 12" id="KW-0798">TonB box</keyword>
<organism evidence="16 17">
    <name type="scientific">Denitratisoma oestradiolicum</name>
    <dbReference type="NCBI Taxonomy" id="311182"/>
    <lineage>
        <taxon>Bacteria</taxon>
        <taxon>Pseudomonadati</taxon>
        <taxon>Pseudomonadota</taxon>
        <taxon>Betaproteobacteria</taxon>
        <taxon>Nitrosomonadales</taxon>
        <taxon>Sterolibacteriaceae</taxon>
        <taxon>Denitratisoma</taxon>
    </lineage>
</organism>
<comment type="similarity">
    <text evidence="11 12">Belongs to the TonB-dependent receptor family.</text>
</comment>
<evidence type="ECO:0000256" key="10">
    <source>
        <dbReference type="ARBA" id="ARBA00023237"/>
    </source>
</evidence>
<evidence type="ECO:0000256" key="1">
    <source>
        <dbReference type="ARBA" id="ARBA00004571"/>
    </source>
</evidence>
<keyword evidence="6" id="KW-0408">Iron</keyword>
<evidence type="ECO:0000256" key="12">
    <source>
        <dbReference type="RuleBase" id="RU003357"/>
    </source>
</evidence>
<keyword evidence="10 11" id="KW-0998">Cell outer membrane</keyword>
<comment type="subcellular location">
    <subcellularLocation>
        <location evidence="1 11">Cell outer membrane</location>
        <topology evidence="1 11">Multi-pass membrane protein</topology>
    </subcellularLocation>
</comment>
<proteinExistence type="inferred from homology"/>
<evidence type="ECO:0000313" key="16">
    <source>
        <dbReference type="EMBL" id="CAB1368346.1"/>
    </source>
</evidence>
<gene>
    <name evidence="16" type="ORF">DENOEST_1181</name>
</gene>
<dbReference type="RefSeq" id="WP_145772296.1">
    <property type="nucleotide sequence ID" value="NZ_LR778301.1"/>
</dbReference>
<evidence type="ECO:0000256" key="7">
    <source>
        <dbReference type="ARBA" id="ARBA00023065"/>
    </source>
</evidence>
<name>A0A6S6XQT4_9PROT</name>
<evidence type="ECO:0000259" key="15">
    <source>
        <dbReference type="Pfam" id="PF07715"/>
    </source>
</evidence>
<keyword evidence="9 11" id="KW-0472">Membrane</keyword>
<dbReference type="PANTHER" id="PTHR32552">
    <property type="entry name" value="FERRICHROME IRON RECEPTOR-RELATED"/>
    <property type="match status" value="1"/>
</dbReference>